<evidence type="ECO:0000313" key="1">
    <source>
        <dbReference type="EMBL" id="SAL95407.1"/>
    </source>
</evidence>
<dbReference type="GO" id="GO:0003677">
    <property type="term" value="F:DNA binding"/>
    <property type="evidence" value="ECO:0007669"/>
    <property type="project" value="InterPro"/>
</dbReference>
<proteinExistence type="predicted"/>
<sequence length="117" mass="13718">MKIKLPRQAQEWSYSSHRESIGKALFFSWYHVQQKDTYQLAAHQLVWRVTCMRTWVKYDTKANGTTQRWRGCLTSLPREMMRSMAGFPTNGRYLYLARAVLNPPTSLCKKLFPAIGE</sequence>
<dbReference type="Proteomes" id="UP000078561">
    <property type="component" value="Unassembled WGS sequence"/>
</dbReference>
<gene>
    <name evidence="1" type="primary">ABSGL_00732.1 scaffold 921</name>
</gene>
<dbReference type="InParanoid" id="A0A168KTG0"/>
<dbReference type="InterPro" id="IPR038279">
    <property type="entry name" value="Ndc10_dom2_sf"/>
</dbReference>
<dbReference type="AlphaFoldDB" id="A0A168KTG0"/>
<evidence type="ECO:0000313" key="2">
    <source>
        <dbReference type="Proteomes" id="UP000078561"/>
    </source>
</evidence>
<organism evidence="1">
    <name type="scientific">Absidia glauca</name>
    <name type="common">Pin mould</name>
    <dbReference type="NCBI Taxonomy" id="4829"/>
    <lineage>
        <taxon>Eukaryota</taxon>
        <taxon>Fungi</taxon>
        <taxon>Fungi incertae sedis</taxon>
        <taxon>Mucoromycota</taxon>
        <taxon>Mucoromycotina</taxon>
        <taxon>Mucoromycetes</taxon>
        <taxon>Mucorales</taxon>
        <taxon>Cunninghamellaceae</taxon>
        <taxon>Absidia</taxon>
    </lineage>
</organism>
<accession>A0A168KTG0</accession>
<evidence type="ECO:0008006" key="3">
    <source>
        <dbReference type="Google" id="ProtNLM"/>
    </source>
</evidence>
<protein>
    <recommendedName>
        <fullName evidence="3">Ndc10 domain-containing protein</fullName>
    </recommendedName>
</protein>
<name>A0A168KTG0_ABSGL</name>
<reference evidence="1" key="1">
    <citation type="submission" date="2016-04" db="EMBL/GenBank/DDBJ databases">
        <authorList>
            <person name="Evans L.H."/>
            <person name="Alamgir A."/>
            <person name="Owens N."/>
            <person name="Weber N.D."/>
            <person name="Virtaneva K."/>
            <person name="Barbian K."/>
            <person name="Babar A."/>
            <person name="Rosenke K."/>
        </authorList>
    </citation>
    <scope>NUCLEOTIDE SEQUENCE [LARGE SCALE GENOMIC DNA]</scope>
    <source>
        <strain evidence="1">CBS 101.48</strain>
    </source>
</reference>
<dbReference type="Gene3D" id="1.10.443.20">
    <property type="entry name" value="Centromere DNA-binding protein complex CBF3 subunit, domain 2"/>
    <property type="match status" value="1"/>
</dbReference>
<dbReference type="EMBL" id="LT550314">
    <property type="protein sequence ID" value="SAL95407.1"/>
    <property type="molecule type" value="Genomic_DNA"/>
</dbReference>
<keyword evidence="2" id="KW-1185">Reference proteome</keyword>